<dbReference type="InterPro" id="IPR052710">
    <property type="entry name" value="CAAX_protease"/>
</dbReference>
<keyword evidence="3" id="KW-0645">Protease</keyword>
<feature type="transmembrane region" description="Helical" evidence="1">
    <location>
        <begin position="156"/>
        <end position="179"/>
    </location>
</feature>
<feature type="domain" description="CAAX prenyl protease 2/Lysostaphin resistance protein A-like" evidence="2">
    <location>
        <begin position="155"/>
        <end position="242"/>
    </location>
</feature>
<feature type="transmembrane region" description="Helical" evidence="1">
    <location>
        <begin position="61"/>
        <end position="85"/>
    </location>
</feature>
<evidence type="ECO:0000313" key="3">
    <source>
        <dbReference type="EMBL" id="WCO68515.1"/>
    </source>
</evidence>
<protein>
    <submittedName>
        <fullName evidence="3">CPBP family intramembrane metalloprotease</fullName>
    </submittedName>
</protein>
<keyword evidence="3" id="KW-0482">Metalloprotease</keyword>
<dbReference type="GO" id="GO:0008237">
    <property type="term" value="F:metallopeptidase activity"/>
    <property type="evidence" value="ECO:0007669"/>
    <property type="project" value="UniProtKB-KW"/>
</dbReference>
<evidence type="ECO:0000256" key="1">
    <source>
        <dbReference type="SAM" id="Phobius"/>
    </source>
</evidence>
<feature type="transmembrane region" description="Helical" evidence="1">
    <location>
        <begin position="25"/>
        <end position="49"/>
    </location>
</feature>
<proteinExistence type="predicted"/>
<feature type="transmembrane region" description="Helical" evidence="1">
    <location>
        <begin position="191"/>
        <end position="224"/>
    </location>
</feature>
<dbReference type="Proteomes" id="UP001216390">
    <property type="component" value="Chromosome"/>
</dbReference>
<keyword evidence="1" id="KW-1133">Transmembrane helix</keyword>
<reference evidence="3" key="1">
    <citation type="submission" date="2023-01" db="EMBL/GenBank/DDBJ databases">
        <title>The diversity of Class Acidimicrobiia in South China Sea sediment environments and the proposal of Iamia marina sp. nov., a novel species of the genus Iamia.</title>
        <authorList>
            <person name="He Y."/>
            <person name="Tian X."/>
        </authorList>
    </citation>
    <scope>NUCLEOTIDE SEQUENCE</scope>
    <source>
        <strain evidence="3">DSM 19957</strain>
    </source>
</reference>
<keyword evidence="1" id="KW-0472">Membrane</keyword>
<keyword evidence="1" id="KW-0812">Transmembrane</keyword>
<evidence type="ECO:0000259" key="2">
    <source>
        <dbReference type="Pfam" id="PF02517"/>
    </source>
</evidence>
<accession>A0AAF0BX23</accession>
<keyword evidence="4" id="KW-1185">Reference proteome</keyword>
<evidence type="ECO:0000313" key="4">
    <source>
        <dbReference type="Proteomes" id="UP001216390"/>
    </source>
</evidence>
<dbReference type="KEGG" id="ima:PO878_07210"/>
<feature type="transmembrane region" description="Helical" evidence="1">
    <location>
        <begin position="230"/>
        <end position="251"/>
    </location>
</feature>
<dbReference type="EMBL" id="CP116942">
    <property type="protein sequence ID" value="WCO68515.1"/>
    <property type="molecule type" value="Genomic_DNA"/>
</dbReference>
<dbReference type="GO" id="GO:0004175">
    <property type="term" value="F:endopeptidase activity"/>
    <property type="evidence" value="ECO:0007669"/>
    <property type="project" value="UniProtKB-ARBA"/>
</dbReference>
<dbReference type="GO" id="GO:0080120">
    <property type="term" value="P:CAAX-box protein maturation"/>
    <property type="evidence" value="ECO:0007669"/>
    <property type="project" value="UniProtKB-ARBA"/>
</dbReference>
<dbReference type="RefSeq" id="WP_272738031.1">
    <property type="nucleotide sequence ID" value="NZ_CP116942.1"/>
</dbReference>
<dbReference type="InterPro" id="IPR003675">
    <property type="entry name" value="Rce1/LyrA-like_dom"/>
</dbReference>
<dbReference type="PANTHER" id="PTHR36435:SF1">
    <property type="entry name" value="CAAX AMINO TERMINAL PROTEASE FAMILY PROTEIN"/>
    <property type="match status" value="1"/>
</dbReference>
<name>A0AAF0BX23_9ACTN</name>
<dbReference type="PANTHER" id="PTHR36435">
    <property type="entry name" value="SLR1288 PROTEIN"/>
    <property type="match status" value="1"/>
</dbReference>
<keyword evidence="3" id="KW-0378">Hydrolase</keyword>
<feature type="transmembrane region" description="Helical" evidence="1">
    <location>
        <begin position="106"/>
        <end position="129"/>
    </location>
</feature>
<sequence>MSAPTPAPTRPDAPVPPPAWGLGEVALAAVATLVVQQVVAAVIIAVAGVDVPDGQTPTEAASLAVIALLQTSLWFGMLGSVVVVLRRRRITDPLRALGLRVRALDVPGGLLLGVVCQLVLVPLVSWPWAWAIRQDPDELREPACRLADKADDPLGVVLLVLITVVGAPVVEELFFRGFVQRPAVARLGRVAGVTLTAVLFGLTHFQLLQLPALVVFGLVLGVLAERTGRLGPSIAAHVGFNATTVVSLLLLSSSDAQCREVLGAVAAGVLP</sequence>
<gene>
    <name evidence="3" type="ORF">PO878_07210</name>
</gene>
<organism evidence="3 4">
    <name type="scientific">Iamia majanohamensis</name>
    <dbReference type="NCBI Taxonomy" id="467976"/>
    <lineage>
        <taxon>Bacteria</taxon>
        <taxon>Bacillati</taxon>
        <taxon>Actinomycetota</taxon>
        <taxon>Acidimicrobiia</taxon>
        <taxon>Acidimicrobiales</taxon>
        <taxon>Iamiaceae</taxon>
        <taxon>Iamia</taxon>
    </lineage>
</organism>
<dbReference type="Pfam" id="PF02517">
    <property type="entry name" value="Rce1-like"/>
    <property type="match status" value="1"/>
</dbReference>
<dbReference type="AlphaFoldDB" id="A0AAF0BX23"/>